<evidence type="ECO:0000256" key="8">
    <source>
        <dbReference type="SAM" id="SignalP"/>
    </source>
</evidence>
<keyword evidence="1 7" id="KW-1003">Cell membrane</keyword>
<dbReference type="NCBIfam" id="TIGR03500">
    <property type="entry name" value="FliO_TIGR"/>
    <property type="match status" value="1"/>
</dbReference>
<keyword evidence="8" id="KW-0732">Signal</keyword>
<dbReference type="PANTHER" id="PTHR38766">
    <property type="entry name" value="FLAGELLAR PROTEIN FLIO"/>
    <property type="match status" value="1"/>
</dbReference>
<dbReference type="PANTHER" id="PTHR38766:SF1">
    <property type="entry name" value="FLAGELLAR PROTEIN FLIO"/>
    <property type="match status" value="1"/>
</dbReference>
<dbReference type="eggNOG" id="COG3190">
    <property type="taxonomic scope" value="Bacteria"/>
</dbReference>
<dbReference type="Pfam" id="PF04347">
    <property type="entry name" value="FliO"/>
    <property type="match status" value="1"/>
</dbReference>
<keyword evidence="10" id="KW-1185">Reference proteome</keyword>
<evidence type="ECO:0000313" key="9">
    <source>
        <dbReference type="EMBL" id="EPZ16361.1"/>
    </source>
</evidence>
<evidence type="ECO:0000256" key="4">
    <source>
        <dbReference type="ARBA" id="ARBA00023136"/>
    </source>
</evidence>
<dbReference type="EMBL" id="ATJV01000046">
    <property type="protein sequence ID" value="EPZ16361.1"/>
    <property type="molecule type" value="Genomic_DNA"/>
</dbReference>
<dbReference type="AlphaFoldDB" id="S9ZNZ7"/>
<keyword evidence="2 7" id="KW-0812">Transmembrane</keyword>
<reference evidence="9 10" key="1">
    <citation type="submission" date="2013-06" db="EMBL/GenBank/DDBJ databases">
        <title>Draft genome sequence of Thauera terpenica.</title>
        <authorList>
            <person name="Liu B."/>
            <person name="Frostegard A.H."/>
            <person name="Shapleigh J.P."/>
        </authorList>
    </citation>
    <scope>NUCLEOTIDE SEQUENCE [LARGE SCALE GENOMIC DNA]</scope>
    <source>
        <strain evidence="9 10">58Eu</strain>
    </source>
</reference>
<protein>
    <recommendedName>
        <fullName evidence="7">Flagellar protein</fullName>
    </recommendedName>
</protein>
<comment type="subcellular location">
    <subcellularLocation>
        <location evidence="7">Cell membrane</location>
    </subcellularLocation>
    <subcellularLocation>
        <location evidence="7">Bacterial flagellum basal body</location>
    </subcellularLocation>
</comment>
<keyword evidence="3 7" id="KW-1133">Transmembrane helix</keyword>
<evidence type="ECO:0000256" key="5">
    <source>
        <dbReference type="ARBA" id="ARBA00023143"/>
    </source>
</evidence>
<dbReference type="STRING" id="1348657.M622_13320"/>
<accession>S9ZNZ7</accession>
<sequence>MPPLRSLLLLPLFAIGRTFAQAPVSTPTPAPAAVGEVMAAPDFAGSLVQMLFGLALVIALLFGCLWIIRRLSARRGGAAAIQVLGAAAVGPRERVVLVQLGEQVLVLGVAPGSVTKLHEMKGDELPLTTLGTSSTSGAGSPSMPNFSNWLKHALERRNAR</sequence>
<feature type="transmembrane region" description="Helical" evidence="7">
    <location>
        <begin position="44"/>
        <end position="68"/>
    </location>
</feature>
<evidence type="ECO:0000256" key="6">
    <source>
        <dbReference type="ARBA" id="ARBA00037937"/>
    </source>
</evidence>
<name>S9ZNZ7_9RHOO</name>
<organism evidence="9 10">
    <name type="scientific">Thauera terpenica 58Eu</name>
    <dbReference type="NCBI Taxonomy" id="1348657"/>
    <lineage>
        <taxon>Bacteria</taxon>
        <taxon>Pseudomonadati</taxon>
        <taxon>Pseudomonadota</taxon>
        <taxon>Betaproteobacteria</taxon>
        <taxon>Rhodocyclales</taxon>
        <taxon>Zoogloeaceae</taxon>
        <taxon>Thauera</taxon>
    </lineage>
</organism>
<evidence type="ECO:0000256" key="2">
    <source>
        <dbReference type="ARBA" id="ARBA00022692"/>
    </source>
</evidence>
<dbReference type="RefSeq" id="WP_021248636.1">
    <property type="nucleotide sequence ID" value="NZ_ATJV01000046.1"/>
</dbReference>
<dbReference type="InterPro" id="IPR022781">
    <property type="entry name" value="Flagellar_biosynth_FliO"/>
</dbReference>
<dbReference type="GO" id="GO:0044781">
    <property type="term" value="P:bacterial-type flagellum organization"/>
    <property type="evidence" value="ECO:0007669"/>
    <property type="project" value="UniProtKB-UniRule"/>
</dbReference>
<evidence type="ECO:0000256" key="3">
    <source>
        <dbReference type="ARBA" id="ARBA00022989"/>
    </source>
</evidence>
<dbReference type="PATRIC" id="fig|1348657.5.peg.1203"/>
<dbReference type="GO" id="GO:0009425">
    <property type="term" value="C:bacterial-type flagellum basal body"/>
    <property type="evidence" value="ECO:0007669"/>
    <property type="project" value="UniProtKB-SubCell"/>
</dbReference>
<evidence type="ECO:0000256" key="1">
    <source>
        <dbReference type="ARBA" id="ARBA00022475"/>
    </source>
</evidence>
<dbReference type="GO" id="GO:0005886">
    <property type="term" value="C:plasma membrane"/>
    <property type="evidence" value="ECO:0007669"/>
    <property type="project" value="UniProtKB-SubCell"/>
</dbReference>
<comment type="caution">
    <text evidence="9">The sequence shown here is derived from an EMBL/GenBank/DDBJ whole genome shotgun (WGS) entry which is preliminary data.</text>
</comment>
<feature type="chain" id="PRO_5004560955" description="Flagellar protein" evidence="8">
    <location>
        <begin position="23"/>
        <end position="160"/>
    </location>
</feature>
<dbReference type="Proteomes" id="UP000015455">
    <property type="component" value="Unassembled WGS sequence"/>
</dbReference>
<keyword evidence="4 7" id="KW-0472">Membrane</keyword>
<proteinExistence type="inferred from homology"/>
<gene>
    <name evidence="9" type="ORF">M622_13320</name>
</gene>
<dbReference type="InterPro" id="IPR052205">
    <property type="entry name" value="FliO/MopB"/>
</dbReference>
<evidence type="ECO:0000256" key="7">
    <source>
        <dbReference type="RuleBase" id="RU362064"/>
    </source>
</evidence>
<evidence type="ECO:0000313" key="10">
    <source>
        <dbReference type="Proteomes" id="UP000015455"/>
    </source>
</evidence>
<keyword evidence="5 7" id="KW-0975">Bacterial flagellum</keyword>
<comment type="similarity">
    <text evidence="6 7">Belongs to the FliO/MopB family.</text>
</comment>
<feature type="signal peptide" evidence="8">
    <location>
        <begin position="1"/>
        <end position="22"/>
    </location>
</feature>